<accession>C5BKE2</accession>
<dbReference type="eggNOG" id="COG3637">
    <property type="taxonomic scope" value="Bacteria"/>
</dbReference>
<feature type="chain" id="PRO_5002948899" evidence="2">
    <location>
        <begin position="23"/>
        <end position="178"/>
    </location>
</feature>
<dbReference type="Proteomes" id="UP000009080">
    <property type="component" value="Chromosome"/>
</dbReference>
<protein>
    <submittedName>
        <fullName evidence="4">OmpA domain protein</fullName>
    </submittedName>
</protein>
<dbReference type="GeneID" id="58407839"/>
<keyword evidence="1 2" id="KW-0732">Signal</keyword>
<dbReference type="SUPFAM" id="SSF56925">
    <property type="entry name" value="OMPA-like"/>
    <property type="match status" value="1"/>
</dbReference>
<dbReference type="EMBL" id="CP001614">
    <property type="protein sequence ID" value="ACR12856.1"/>
    <property type="molecule type" value="Genomic_DNA"/>
</dbReference>
<evidence type="ECO:0000313" key="4">
    <source>
        <dbReference type="EMBL" id="ACR12856.1"/>
    </source>
</evidence>
<dbReference type="Gene3D" id="2.40.160.20">
    <property type="match status" value="1"/>
</dbReference>
<dbReference type="OrthoDB" id="7620169at2"/>
<dbReference type="KEGG" id="ttu:TERTU_4656"/>
<organism evidence="4 5">
    <name type="scientific">Teredinibacter turnerae (strain ATCC 39867 / T7901)</name>
    <dbReference type="NCBI Taxonomy" id="377629"/>
    <lineage>
        <taxon>Bacteria</taxon>
        <taxon>Pseudomonadati</taxon>
        <taxon>Pseudomonadota</taxon>
        <taxon>Gammaproteobacteria</taxon>
        <taxon>Cellvibrionales</taxon>
        <taxon>Cellvibrionaceae</taxon>
        <taxon>Teredinibacter</taxon>
    </lineage>
</organism>
<dbReference type="AlphaFoldDB" id="C5BKE2"/>
<evidence type="ECO:0000259" key="3">
    <source>
        <dbReference type="Pfam" id="PF13505"/>
    </source>
</evidence>
<sequence length="178" mass="19212">MKLFTKSALALVIGLASTQSFAGGESGIYIGGSIGRASLDTKDTDYDLSEEASSYKVLVGYNFGLLPFLDLAVEADYRSYGEFENNVAKSELTSIDAYGLVGMNFGLAGVFVKYGYANTDVDSVIGDQDYNESDTSPSYGIGAKASLLDFTFRGEYEYFDLQDTDDLSMVSVGVTYTF</sequence>
<proteinExistence type="predicted"/>
<keyword evidence="5" id="KW-1185">Reference proteome</keyword>
<dbReference type="Pfam" id="PF13505">
    <property type="entry name" value="OMP_b-brl"/>
    <property type="match status" value="1"/>
</dbReference>
<evidence type="ECO:0000256" key="1">
    <source>
        <dbReference type="ARBA" id="ARBA00022729"/>
    </source>
</evidence>
<feature type="domain" description="Outer membrane protein beta-barrel" evidence="3">
    <location>
        <begin position="8"/>
        <end position="178"/>
    </location>
</feature>
<feature type="signal peptide" evidence="2">
    <location>
        <begin position="1"/>
        <end position="22"/>
    </location>
</feature>
<gene>
    <name evidence="4" type="ordered locus">TERTU_4656</name>
</gene>
<reference evidence="4 5" key="1">
    <citation type="journal article" date="2009" name="PLoS ONE">
        <title>The complete genome of Teredinibacter turnerae T7901: an intracellular endosymbiont of marine wood-boring bivalves (shipworms).</title>
        <authorList>
            <person name="Yang J.C."/>
            <person name="Madupu R."/>
            <person name="Durkin A.S."/>
            <person name="Ekborg N.A."/>
            <person name="Pedamallu C.S."/>
            <person name="Hostetler J.B."/>
            <person name="Radune D."/>
            <person name="Toms B.S."/>
            <person name="Henrissat B."/>
            <person name="Coutinho P.M."/>
            <person name="Schwarz S."/>
            <person name="Field L."/>
            <person name="Trindade-Silva A.E."/>
            <person name="Soares C.A.G."/>
            <person name="Elshahawi S."/>
            <person name="Hanora A."/>
            <person name="Schmidt E.W."/>
            <person name="Haygood M.G."/>
            <person name="Posfai J."/>
            <person name="Benner J."/>
            <person name="Madinger C."/>
            <person name="Nove J."/>
            <person name="Anton B."/>
            <person name="Chaudhary K."/>
            <person name="Foster J."/>
            <person name="Holman A."/>
            <person name="Kumar S."/>
            <person name="Lessard P.A."/>
            <person name="Luyten Y.A."/>
            <person name="Slatko B."/>
            <person name="Wood N."/>
            <person name="Wu B."/>
            <person name="Teplitski M."/>
            <person name="Mougous J.D."/>
            <person name="Ward N."/>
            <person name="Eisen J.A."/>
            <person name="Badger J.H."/>
            <person name="Distel D.L."/>
        </authorList>
    </citation>
    <scope>NUCLEOTIDE SEQUENCE [LARGE SCALE GENOMIC DNA]</scope>
    <source>
        <strain evidence="5">ATCC 39867 / T7901</strain>
    </source>
</reference>
<dbReference type="HOGENOM" id="CLU_106646_2_0_6"/>
<evidence type="ECO:0000313" key="5">
    <source>
        <dbReference type="Proteomes" id="UP000009080"/>
    </source>
</evidence>
<dbReference type="InterPro" id="IPR027385">
    <property type="entry name" value="Beta-barrel_OMP"/>
</dbReference>
<dbReference type="RefSeq" id="WP_015818968.1">
    <property type="nucleotide sequence ID" value="NC_012997.1"/>
</dbReference>
<name>C5BKE2_TERTT</name>
<evidence type="ECO:0000256" key="2">
    <source>
        <dbReference type="SAM" id="SignalP"/>
    </source>
</evidence>
<dbReference type="InterPro" id="IPR011250">
    <property type="entry name" value="OMP/PagP_B-barrel"/>
</dbReference>
<dbReference type="STRING" id="377629.TERTU_4656"/>